<dbReference type="PANTHER" id="PTHR34987:SF6">
    <property type="entry name" value="ALPHA-L-RHAMNOSIDASE SIX-HAIRPIN GLYCOSIDASE DOMAIN-CONTAINING PROTEIN"/>
    <property type="match status" value="1"/>
</dbReference>
<dbReference type="InterPro" id="IPR012341">
    <property type="entry name" value="6hp_glycosidase-like_sf"/>
</dbReference>
<dbReference type="OrthoDB" id="10036721at2759"/>
<dbReference type="EMBL" id="JAGTJS010000004">
    <property type="protein sequence ID" value="KAH7270948.1"/>
    <property type="molecule type" value="Genomic_DNA"/>
</dbReference>
<dbReference type="PANTHER" id="PTHR34987">
    <property type="entry name" value="C, PUTATIVE (AFU_ORTHOLOGUE AFUA_3G02880)-RELATED"/>
    <property type="match status" value="1"/>
</dbReference>
<dbReference type="GO" id="GO:0003824">
    <property type="term" value="F:catalytic activity"/>
    <property type="evidence" value="ECO:0007669"/>
    <property type="project" value="UniProtKB-ARBA"/>
</dbReference>
<dbReference type="SUPFAM" id="SSF48208">
    <property type="entry name" value="Six-hairpin glycosidases"/>
    <property type="match status" value="1"/>
</dbReference>
<organism evidence="3 4">
    <name type="scientific">Fusarium solani</name>
    <name type="common">Filamentous fungus</name>
    <dbReference type="NCBI Taxonomy" id="169388"/>
    <lineage>
        <taxon>Eukaryota</taxon>
        <taxon>Fungi</taxon>
        <taxon>Dikarya</taxon>
        <taxon>Ascomycota</taxon>
        <taxon>Pezizomycotina</taxon>
        <taxon>Sordariomycetes</taxon>
        <taxon>Hypocreomycetidae</taxon>
        <taxon>Hypocreales</taxon>
        <taxon>Nectriaceae</taxon>
        <taxon>Fusarium</taxon>
        <taxon>Fusarium solani species complex</taxon>
    </lineage>
</organism>
<dbReference type="Gene3D" id="1.50.10.10">
    <property type="match status" value="1"/>
</dbReference>
<dbReference type="Gene3D" id="2.60.420.10">
    <property type="entry name" value="Maltose phosphorylase, domain 3"/>
    <property type="match status" value="1"/>
</dbReference>
<evidence type="ECO:0000259" key="2">
    <source>
        <dbReference type="Pfam" id="PF17389"/>
    </source>
</evidence>
<dbReference type="Proteomes" id="UP000736672">
    <property type="component" value="Unassembled WGS sequence"/>
</dbReference>
<reference evidence="3" key="1">
    <citation type="journal article" date="2021" name="Nat. Commun.">
        <title>Genetic determinants of endophytism in the Arabidopsis root mycobiome.</title>
        <authorList>
            <person name="Mesny F."/>
            <person name="Miyauchi S."/>
            <person name="Thiergart T."/>
            <person name="Pickel B."/>
            <person name="Atanasova L."/>
            <person name="Karlsson M."/>
            <person name="Huettel B."/>
            <person name="Barry K.W."/>
            <person name="Haridas S."/>
            <person name="Chen C."/>
            <person name="Bauer D."/>
            <person name="Andreopoulos W."/>
            <person name="Pangilinan J."/>
            <person name="LaButti K."/>
            <person name="Riley R."/>
            <person name="Lipzen A."/>
            <person name="Clum A."/>
            <person name="Drula E."/>
            <person name="Henrissat B."/>
            <person name="Kohler A."/>
            <person name="Grigoriev I.V."/>
            <person name="Martin F.M."/>
            <person name="Hacquard S."/>
        </authorList>
    </citation>
    <scope>NUCLEOTIDE SEQUENCE</scope>
    <source>
        <strain evidence="3">FSSC 5 MPI-SDFR-AT-0091</strain>
    </source>
</reference>
<feature type="signal peptide" evidence="1">
    <location>
        <begin position="1"/>
        <end position="20"/>
    </location>
</feature>
<keyword evidence="1" id="KW-0732">Signal</keyword>
<comment type="caution">
    <text evidence="3">The sequence shown here is derived from an EMBL/GenBank/DDBJ whole genome shotgun (WGS) entry which is preliminary data.</text>
</comment>
<dbReference type="InterPro" id="IPR035396">
    <property type="entry name" value="Bac_rhamnosid6H"/>
</dbReference>
<proteinExistence type="predicted"/>
<evidence type="ECO:0000256" key="1">
    <source>
        <dbReference type="SAM" id="SignalP"/>
    </source>
</evidence>
<sequence length="644" mass="70789">MSLFYFTFILIALHAYMVFAYPYEEYILAPATRDVRPVAIYDTNGNVSDATDLVSSQDPTPFTVESSSGDGEYLDFAFTESSLFIRPDKCDALSGSPGLSKPLRLNVTTGGFVTASKEYMRGEFHYLIVSHGTAGSVSISNLTVHWNASPDMENPRDYVGYFNSDNEKLNRVWYAGVYTNQLCSIDPTTGGIVRLSENNWFYNYTISEGIVSLVDGAKRDRVVWSGDIVVSAPSMLVSTNKLDGIRNAINHVMSLQLDDGRLPWAGLPFQNPDPSKFQWSSTYHLHALNNIYEYYLFTGDLEYLGGYWPQYKKAMEFSLDTIDETGLADVPTGMDWLRSGMGGHNVEANAIFYHSLLIGAKVARLNNDHAAARSWTKTAESIKEEINARLWDDDKSLFWDNGRNQQPNSLHPQDGNAWAVITGIANNTRAAAISESLKARWIRPYGAPAPEAGNTVSPFASGFELRAHYVAGFPESAIELTELMWADQMLDNPAMTNSSFVEGYTASDRFYYPPYPNPAGVSHAHGWATTPTFALTFLGVGLEITSAQGKTWSVTPRLGTLGRATAGFETSLGQFSASWTSKDGRLRGTFNTPSGTRGTLTLSTVGDETLRISGPRGNRKVAANGKTSIILENLAGGKYHVELA</sequence>
<feature type="chain" id="PRO_5040366598" evidence="1">
    <location>
        <begin position="21"/>
        <end position="644"/>
    </location>
</feature>
<accession>A0A9P9KZ20</accession>
<gene>
    <name evidence="3" type="ORF">B0J15DRAFT_543864</name>
</gene>
<evidence type="ECO:0000313" key="4">
    <source>
        <dbReference type="Proteomes" id="UP000736672"/>
    </source>
</evidence>
<dbReference type="Pfam" id="PF17389">
    <property type="entry name" value="Bac_rhamnosid6H"/>
    <property type="match status" value="1"/>
</dbReference>
<dbReference type="InterPro" id="IPR008928">
    <property type="entry name" value="6-hairpin_glycosidase_sf"/>
</dbReference>
<evidence type="ECO:0000313" key="3">
    <source>
        <dbReference type="EMBL" id="KAH7270948.1"/>
    </source>
</evidence>
<dbReference type="GO" id="GO:0005975">
    <property type="term" value="P:carbohydrate metabolic process"/>
    <property type="evidence" value="ECO:0007669"/>
    <property type="project" value="InterPro"/>
</dbReference>
<dbReference type="AlphaFoldDB" id="A0A9P9KZ20"/>
<feature type="domain" description="Alpha-L-rhamnosidase six-hairpin glycosidase" evidence="2">
    <location>
        <begin position="213"/>
        <end position="396"/>
    </location>
</feature>
<name>A0A9P9KZ20_FUSSL</name>
<protein>
    <submittedName>
        <fullName evidence="3">Alpha-L-rhamnosidase</fullName>
    </submittedName>
</protein>
<keyword evidence="4" id="KW-1185">Reference proteome</keyword>